<keyword evidence="1" id="KW-0472">Membrane</keyword>
<organism evidence="2 3">
    <name type="scientific">Trichomonas vaginalis (strain ATCC PRA-98 / G3)</name>
    <dbReference type="NCBI Taxonomy" id="412133"/>
    <lineage>
        <taxon>Eukaryota</taxon>
        <taxon>Metamonada</taxon>
        <taxon>Parabasalia</taxon>
        <taxon>Trichomonadida</taxon>
        <taxon>Trichomonadidae</taxon>
        <taxon>Trichomonas</taxon>
    </lineage>
</organism>
<dbReference type="RefSeq" id="XP_001317061.1">
    <property type="nucleotide sequence ID" value="XM_001317026.1"/>
</dbReference>
<feature type="transmembrane region" description="Helical" evidence="1">
    <location>
        <begin position="55"/>
        <end position="74"/>
    </location>
</feature>
<reference evidence="2" key="2">
    <citation type="journal article" date="2007" name="Science">
        <title>Draft genome sequence of the sexually transmitted pathogen Trichomonas vaginalis.</title>
        <authorList>
            <person name="Carlton J.M."/>
            <person name="Hirt R.P."/>
            <person name="Silva J.C."/>
            <person name="Delcher A.L."/>
            <person name="Schatz M."/>
            <person name="Zhao Q."/>
            <person name="Wortman J.R."/>
            <person name="Bidwell S.L."/>
            <person name="Alsmark U.C.M."/>
            <person name="Besteiro S."/>
            <person name="Sicheritz-Ponten T."/>
            <person name="Noel C.J."/>
            <person name="Dacks J.B."/>
            <person name="Foster P.G."/>
            <person name="Simillion C."/>
            <person name="Van de Peer Y."/>
            <person name="Miranda-Saavedra D."/>
            <person name="Barton G.J."/>
            <person name="Westrop G.D."/>
            <person name="Mueller S."/>
            <person name="Dessi D."/>
            <person name="Fiori P.L."/>
            <person name="Ren Q."/>
            <person name="Paulsen I."/>
            <person name="Zhang H."/>
            <person name="Bastida-Corcuera F.D."/>
            <person name="Simoes-Barbosa A."/>
            <person name="Brown M.T."/>
            <person name="Hayes R.D."/>
            <person name="Mukherjee M."/>
            <person name="Okumura C.Y."/>
            <person name="Schneider R."/>
            <person name="Smith A.J."/>
            <person name="Vanacova S."/>
            <person name="Villalvazo M."/>
            <person name="Haas B.J."/>
            <person name="Pertea M."/>
            <person name="Feldblyum T.V."/>
            <person name="Utterback T.R."/>
            <person name="Shu C.L."/>
            <person name="Osoegawa K."/>
            <person name="de Jong P.J."/>
            <person name="Hrdy I."/>
            <person name="Horvathova L."/>
            <person name="Zubacova Z."/>
            <person name="Dolezal P."/>
            <person name="Malik S.B."/>
            <person name="Logsdon J.M. Jr."/>
            <person name="Henze K."/>
            <person name="Gupta A."/>
            <person name="Wang C.C."/>
            <person name="Dunne R.L."/>
            <person name="Upcroft J.A."/>
            <person name="Upcroft P."/>
            <person name="White O."/>
            <person name="Salzberg S.L."/>
            <person name="Tang P."/>
            <person name="Chiu C.-H."/>
            <person name="Lee Y.-S."/>
            <person name="Embley T.M."/>
            <person name="Coombs G.H."/>
            <person name="Mottram J.C."/>
            <person name="Tachezy J."/>
            <person name="Fraser-Liggett C.M."/>
            <person name="Johnson P.J."/>
        </authorList>
    </citation>
    <scope>NUCLEOTIDE SEQUENCE [LARGE SCALE GENOMIC DNA]</scope>
    <source>
        <strain evidence="2">G3</strain>
    </source>
</reference>
<dbReference type="KEGG" id="tva:4762703"/>
<keyword evidence="3" id="KW-1185">Reference proteome</keyword>
<dbReference type="VEuPathDB" id="TrichDB:TVAG_226510"/>
<name>A2ER85_TRIV3</name>
<gene>
    <name evidence="2" type="ORF">TVAG_226510</name>
</gene>
<protein>
    <submittedName>
        <fullName evidence="2">Uncharacterized protein</fullName>
    </submittedName>
</protein>
<dbReference type="InParanoid" id="A2ER85"/>
<sequence>MTIVFYVLFVKNTPNSAYYTAFLFTFFIIIPNPLAKIGFCVGAAIIFFFMKSDNYWLTVACLIIMPTAFVFPIFEPFNCRMKLLQDPYQRSFNYSSFYGKQLSYSVLKFIKPENSSSCVLIIGNQTLNEQLTLASKIKPENNQIFVEFVDFTHNTYNKEQHDILSKSKSVVLNIGDQKGYNSINLIYDFLNIHYTLFDRVTVINDLVAKQNSSDLIDISKIQTFSGEPSFVNSYFSCRLNQTEANCQDIIKQYKTTHPEENNFYFH</sequence>
<dbReference type="VEuPathDB" id="TrichDB:TVAGG3_0411260"/>
<proteinExistence type="predicted"/>
<accession>A2ER85</accession>
<evidence type="ECO:0000313" key="3">
    <source>
        <dbReference type="Proteomes" id="UP000001542"/>
    </source>
</evidence>
<evidence type="ECO:0000313" key="2">
    <source>
        <dbReference type="EMBL" id="EAY04838.1"/>
    </source>
</evidence>
<keyword evidence="1" id="KW-1133">Transmembrane helix</keyword>
<dbReference type="EMBL" id="DS113464">
    <property type="protein sequence ID" value="EAY04838.1"/>
    <property type="molecule type" value="Genomic_DNA"/>
</dbReference>
<dbReference type="AlphaFoldDB" id="A2ER85"/>
<evidence type="ECO:0000256" key="1">
    <source>
        <dbReference type="SAM" id="Phobius"/>
    </source>
</evidence>
<keyword evidence="1" id="KW-0812">Transmembrane</keyword>
<feature type="transmembrane region" description="Helical" evidence="1">
    <location>
        <begin position="21"/>
        <end position="49"/>
    </location>
</feature>
<dbReference type="Proteomes" id="UP000001542">
    <property type="component" value="Unassembled WGS sequence"/>
</dbReference>
<reference evidence="2" key="1">
    <citation type="submission" date="2006-10" db="EMBL/GenBank/DDBJ databases">
        <authorList>
            <person name="Amadeo P."/>
            <person name="Zhao Q."/>
            <person name="Wortman J."/>
            <person name="Fraser-Liggett C."/>
            <person name="Carlton J."/>
        </authorList>
    </citation>
    <scope>NUCLEOTIDE SEQUENCE</scope>
    <source>
        <strain evidence="2">G3</strain>
    </source>
</reference>